<evidence type="ECO:0000256" key="8">
    <source>
        <dbReference type="SAM" id="Phobius"/>
    </source>
</evidence>
<sequence length="809" mass="88832">MAHTPARLLFVVVLVINCIIWSQSRYSIQAEHFAPGQPSLVKRISYELLNPIEVRASDGNFNDQCRPLAYPTALQCTHVQDDCPKSDTLLSINYLRHYFCTDLPLRPAVFVGLIIWLVFLFSTLGISASDFFTPNLATIAQMLGLDENVAGVTFLAFGNGSPDVFSTFSAMRANSGSLAIGELLGAASFIVSCVVGSMCIIKPFKVHRGPFLRDVGFFTAAVGLVLVILWDGLIHPWEAGVLVGLYLFYVLVVVVGSWWDRRRQRKLYNEELERSEYHNDPTVFEPYRDDPSPAPSSQGPTLTVSGPSPTRSRAISAPAPPRLQTNLPPRSHSRTPSPSPPSSQFTQMPSFSLVGALEFREVVAGLRNQAASSSLSMFETPVTPYAGGHYHSGSLSRSRTPRTSLSIHNQSPWDSDIVPLDERSPRQHNRLLTPSGSQGLITEEPQNQWDYFGGSHEATPVPSIFRTPASPSEGSGSGTEVEIFTPPTKRQRVFRTIYHIYHTLFPTLHRFKEQSILGQIACIFAAPAVLLLTLTLPVVVTPYENIHSTKEKTHSHSHSAADGRLIDFEEEGIERVLIAEDEVEENMHELTFNRWLMAAQCLFGPLFCADVLFGGTRHELWILIATTIAGIAVGTLVAIFSDRGDHPTARMARCSMGFFVAIVWIMAIADEVVNVLQTFGFIFGLSDAIIGLTIFAVGNSLADLVANMSVAVFAPIMGFSACFGGPMLNILLGVGVSGSYIIQQTAQPYALELSTTLFVSSFGLLALLCATLVFVPLNDYFLTRRWGILLIASYTIIMIINIIVELKSK</sequence>
<name>A0A5C3M7C8_9AGAR</name>
<feature type="region of interest" description="Disordered" evidence="7">
    <location>
        <begin position="389"/>
        <end position="421"/>
    </location>
</feature>
<dbReference type="GO" id="GO:0006874">
    <property type="term" value="P:intracellular calcium ion homeostasis"/>
    <property type="evidence" value="ECO:0007669"/>
    <property type="project" value="TreeGrafter"/>
</dbReference>
<dbReference type="AlphaFoldDB" id="A0A5C3M7C8"/>
<feature type="domain" description="Sodium/calcium exchanger membrane region" evidence="9">
    <location>
        <begin position="115"/>
        <end position="254"/>
    </location>
</feature>
<evidence type="ECO:0000256" key="7">
    <source>
        <dbReference type="SAM" id="MobiDB-lite"/>
    </source>
</evidence>
<dbReference type="GO" id="GO:0016020">
    <property type="term" value="C:membrane"/>
    <property type="evidence" value="ECO:0007669"/>
    <property type="project" value="UniProtKB-SubCell"/>
</dbReference>
<keyword evidence="4 8" id="KW-0812">Transmembrane</keyword>
<keyword evidence="11" id="KW-1185">Reference proteome</keyword>
<feature type="compositionally biased region" description="Low complexity" evidence="7">
    <location>
        <begin position="392"/>
        <end position="406"/>
    </location>
</feature>
<dbReference type="OrthoDB" id="407410at2759"/>
<proteinExistence type="inferred from homology"/>
<evidence type="ECO:0000313" key="10">
    <source>
        <dbReference type="EMBL" id="TFK40316.1"/>
    </source>
</evidence>
<feature type="domain" description="Sodium/calcium exchanger membrane region" evidence="9">
    <location>
        <begin position="657"/>
        <end position="802"/>
    </location>
</feature>
<feature type="transmembrane region" description="Helical" evidence="8">
    <location>
        <begin position="211"/>
        <end position="233"/>
    </location>
</feature>
<evidence type="ECO:0000256" key="4">
    <source>
        <dbReference type="ARBA" id="ARBA00022692"/>
    </source>
</evidence>
<feature type="transmembrane region" description="Helical" evidence="8">
    <location>
        <begin position="620"/>
        <end position="640"/>
    </location>
</feature>
<dbReference type="InterPro" id="IPR051359">
    <property type="entry name" value="CaCA_antiporter"/>
</dbReference>
<feature type="compositionally biased region" description="Polar residues" evidence="7">
    <location>
        <begin position="295"/>
        <end position="313"/>
    </location>
</feature>
<feature type="compositionally biased region" description="Low complexity" evidence="7">
    <location>
        <begin position="328"/>
        <end position="347"/>
    </location>
</feature>
<feature type="transmembrane region" description="Helical" evidence="8">
    <location>
        <begin position="178"/>
        <end position="199"/>
    </location>
</feature>
<dbReference type="InterPro" id="IPR004837">
    <property type="entry name" value="NaCa_Exmemb"/>
</dbReference>
<dbReference type="PANTHER" id="PTHR12266">
    <property type="entry name" value="NA+/CA2+ K+ INDEPENDENT EXCHANGER"/>
    <property type="match status" value="1"/>
</dbReference>
<evidence type="ECO:0000313" key="11">
    <source>
        <dbReference type="Proteomes" id="UP000308652"/>
    </source>
</evidence>
<evidence type="ECO:0000256" key="1">
    <source>
        <dbReference type="ARBA" id="ARBA00004141"/>
    </source>
</evidence>
<feature type="transmembrane region" description="Helical" evidence="8">
    <location>
        <begin position="652"/>
        <end position="669"/>
    </location>
</feature>
<evidence type="ECO:0000256" key="6">
    <source>
        <dbReference type="ARBA" id="ARBA00023136"/>
    </source>
</evidence>
<dbReference type="Gene3D" id="1.20.1420.30">
    <property type="entry name" value="NCX, central ion-binding region"/>
    <property type="match status" value="2"/>
</dbReference>
<evidence type="ECO:0000256" key="3">
    <source>
        <dbReference type="ARBA" id="ARBA00022448"/>
    </source>
</evidence>
<dbReference type="PANTHER" id="PTHR12266:SF0">
    <property type="entry name" value="MITOCHONDRIAL SODIUM_CALCIUM EXCHANGER PROTEIN"/>
    <property type="match status" value="1"/>
</dbReference>
<feature type="transmembrane region" description="Helical" evidence="8">
    <location>
        <begin position="756"/>
        <end position="775"/>
    </location>
</feature>
<accession>A0A5C3M7C8</accession>
<dbReference type="EMBL" id="ML213597">
    <property type="protein sequence ID" value="TFK40316.1"/>
    <property type="molecule type" value="Genomic_DNA"/>
</dbReference>
<evidence type="ECO:0000259" key="9">
    <source>
        <dbReference type="Pfam" id="PF01699"/>
    </source>
</evidence>
<protein>
    <submittedName>
        <fullName evidence="10">Sodium/calcium exchanger protein-domain-containing protein</fullName>
    </submittedName>
</protein>
<keyword evidence="6 8" id="KW-0472">Membrane</keyword>
<feature type="transmembrane region" description="Helical" evidence="8">
    <location>
        <begin position="108"/>
        <end position="128"/>
    </location>
</feature>
<feature type="transmembrane region" description="Helical" evidence="8">
    <location>
        <begin position="516"/>
        <end position="540"/>
    </location>
</feature>
<comment type="similarity">
    <text evidence="2">Belongs to the Ca(2+):cation antiporter (CaCA) (TC 2.A.19) family.</text>
</comment>
<evidence type="ECO:0000256" key="2">
    <source>
        <dbReference type="ARBA" id="ARBA00008170"/>
    </source>
</evidence>
<dbReference type="InterPro" id="IPR044880">
    <property type="entry name" value="NCX_ion-bd_dom_sf"/>
</dbReference>
<keyword evidence="5 8" id="KW-1133">Transmembrane helix</keyword>
<dbReference type="Proteomes" id="UP000308652">
    <property type="component" value="Unassembled WGS sequence"/>
</dbReference>
<feature type="region of interest" description="Disordered" evidence="7">
    <location>
        <begin position="279"/>
        <end position="347"/>
    </location>
</feature>
<feature type="region of interest" description="Disordered" evidence="7">
    <location>
        <begin position="462"/>
        <end position="484"/>
    </location>
</feature>
<dbReference type="Pfam" id="PF01699">
    <property type="entry name" value="Na_Ca_ex"/>
    <property type="match status" value="2"/>
</dbReference>
<dbReference type="GO" id="GO:0008324">
    <property type="term" value="F:monoatomic cation transmembrane transporter activity"/>
    <property type="evidence" value="ECO:0007669"/>
    <property type="project" value="TreeGrafter"/>
</dbReference>
<organism evidence="10 11">
    <name type="scientific">Crucibulum laeve</name>
    <dbReference type="NCBI Taxonomy" id="68775"/>
    <lineage>
        <taxon>Eukaryota</taxon>
        <taxon>Fungi</taxon>
        <taxon>Dikarya</taxon>
        <taxon>Basidiomycota</taxon>
        <taxon>Agaricomycotina</taxon>
        <taxon>Agaricomycetes</taxon>
        <taxon>Agaricomycetidae</taxon>
        <taxon>Agaricales</taxon>
        <taxon>Agaricineae</taxon>
        <taxon>Nidulariaceae</taxon>
        <taxon>Crucibulum</taxon>
    </lineage>
</organism>
<feature type="transmembrane region" description="Helical" evidence="8">
    <location>
        <begin position="6"/>
        <end position="22"/>
    </location>
</feature>
<feature type="transmembrane region" description="Helical" evidence="8">
    <location>
        <begin position="710"/>
        <end position="736"/>
    </location>
</feature>
<keyword evidence="3" id="KW-0813">Transport</keyword>
<evidence type="ECO:0000256" key="5">
    <source>
        <dbReference type="ARBA" id="ARBA00022989"/>
    </source>
</evidence>
<feature type="transmembrane region" description="Helical" evidence="8">
    <location>
        <begin position="675"/>
        <end position="698"/>
    </location>
</feature>
<dbReference type="STRING" id="68775.A0A5C3M7C8"/>
<feature type="transmembrane region" description="Helical" evidence="8">
    <location>
        <begin position="787"/>
        <end position="804"/>
    </location>
</feature>
<gene>
    <name evidence="10" type="ORF">BDQ12DRAFT_628221</name>
</gene>
<comment type="subcellular location">
    <subcellularLocation>
        <location evidence="1">Membrane</location>
        <topology evidence="1">Multi-pass membrane protein</topology>
    </subcellularLocation>
</comment>
<feature type="transmembrane region" description="Helical" evidence="8">
    <location>
        <begin position="239"/>
        <end position="259"/>
    </location>
</feature>
<reference evidence="10 11" key="1">
    <citation type="journal article" date="2019" name="Nat. Ecol. Evol.">
        <title>Megaphylogeny resolves global patterns of mushroom evolution.</title>
        <authorList>
            <person name="Varga T."/>
            <person name="Krizsan K."/>
            <person name="Foldi C."/>
            <person name="Dima B."/>
            <person name="Sanchez-Garcia M."/>
            <person name="Sanchez-Ramirez S."/>
            <person name="Szollosi G.J."/>
            <person name="Szarkandi J.G."/>
            <person name="Papp V."/>
            <person name="Albert L."/>
            <person name="Andreopoulos W."/>
            <person name="Angelini C."/>
            <person name="Antonin V."/>
            <person name="Barry K.W."/>
            <person name="Bougher N.L."/>
            <person name="Buchanan P."/>
            <person name="Buyck B."/>
            <person name="Bense V."/>
            <person name="Catcheside P."/>
            <person name="Chovatia M."/>
            <person name="Cooper J."/>
            <person name="Damon W."/>
            <person name="Desjardin D."/>
            <person name="Finy P."/>
            <person name="Geml J."/>
            <person name="Haridas S."/>
            <person name="Hughes K."/>
            <person name="Justo A."/>
            <person name="Karasinski D."/>
            <person name="Kautmanova I."/>
            <person name="Kiss B."/>
            <person name="Kocsube S."/>
            <person name="Kotiranta H."/>
            <person name="LaButti K.M."/>
            <person name="Lechner B.E."/>
            <person name="Liimatainen K."/>
            <person name="Lipzen A."/>
            <person name="Lukacs Z."/>
            <person name="Mihaltcheva S."/>
            <person name="Morgado L.N."/>
            <person name="Niskanen T."/>
            <person name="Noordeloos M.E."/>
            <person name="Ohm R.A."/>
            <person name="Ortiz-Santana B."/>
            <person name="Ovrebo C."/>
            <person name="Racz N."/>
            <person name="Riley R."/>
            <person name="Savchenko A."/>
            <person name="Shiryaev A."/>
            <person name="Soop K."/>
            <person name="Spirin V."/>
            <person name="Szebenyi C."/>
            <person name="Tomsovsky M."/>
            <person name="Tulloss R.E."/>
            <person name="Uehling J."/>
            <person name="Grigoriev I.V."/>
            <person name="Vagvolgyi C."/>
            <person name="Papp T."/>
            <person name="Martin F.M."/>
            <person name="Miettinen O."/>
            <person name="Hibbett D.S."/>
            <person name="Nagy L.G."/>
        </authorList>
    </citation>
    <scope>NUCLEOTIDE SEQUENCE [LARGE SCALE GENOMIC DNA]</scope>
    <source>
        <strain evidence="10 11">CBS 166.37</strain>
    </source>
</reference>